<organism evidence="2 3">
    <name type="scientific">Lymnaea stagnalis</name>
    <name type="common">Great pond snail</name>
    <name type="synonym">Helix stagnalis</name>
    <dbReference type="NCBI Taxonomy" id="6523"/>
    <lineage>
        <taxon>Eukaryota</taxon>
        <taxon>Metazoa</taxon>
        <taxon>Spiralia</taxon>
        <taxon>Lophotrochozoa</taxon>
        <taxon>Mollusca</taxon>
        <taxon>Gastropoda</taxon>
        <taxon>Heterobranchia</taxon>
        <taxon>Euthyneura</taxon>
        <taxon>Panpulmonata</taxon>
        <taxon>Hygrophila</taxon>
        <taxon>Lymnaeoidea</taxon>
        <taxon>Lymnaeidae</taxon>
        <taxon>Lymnaea</taxon>
    </lineage>
</organism>
<dbReference type="SUPFAM" id="SSF47473">
    <property type="entry name" value="EF-hand"/>
    <property type="match status" value="1"/>
</dbReference>
<dbReference type="InterPro" id="IPR051242">
    <property type="entry name" value="WD-EF-hand_domain"/>
</dbReference>
<dbReference type="PANTHER" id="PTHR44324">
    <property type="entry name" value="WD40 REPEAT DOMAIN 95"/>
    <property type="match status" value="1"/>
</dbReference>
<evidence type="ECO:0000313" key="3">
    <source>
        <dbReference type="Proteomes" id="UP001497497"/>
    </source>
</evidence>
<dbReference type="PANTHER" id="PTHR44324:SF6">
    <property type="entry name" value="EF-HAND CALCIUM BINDING DOMAIN 8"/>
    <property type="match status" value="1"/>
</dbReference>
<evidence type="ECO:0000256" key="1">
    <source>
        <dbReference type="ARBA" id="ARBA00022737"/>
    </source>
</evidence>
<accession>A0AAV2HV07</accession>
<protein>
    <submittedName>
        <fullName evidence="2">Uncharacterized protein</fullName>
    </submittedName>
</protein>
<dbReference type="AlphaFoldDB" id="A0AAV2HV07"/>
<reference evidence="2 3" key="1">
    <citation type="submission" date="2024-04" db="EMBL/GenBank/DDBJ databases">
        <authorList>
            <consortium name="Genoscope - CEA"/>
            <person name="William W."/>
        </authorList>
    </citation>
    <scope>NUCLEOTIDE SEQUENCE [LARGE SCALE GENOMIC DNA]</scope>
</reference>
<dbReference type="InterPro" id="IPR011992">
    <property type="entry name" value="EF-hand-dom_pair"/>
</dbReference>
<comment type="caution">
    <text evidence="2">The sequence shown here is derived from an EMBL/GenBank/DDBJ whole genome shotgun (WGS) entry which is preliminary data.</text>
</comment>
<dbReference type="EMBL" id="CAXITT010000215">
    <property type="protein sequence ID" value="CAL1535921.1"/>
    <property type="molecule type" value="Genomic_DNA"/>
</dbReference>
<dbReference type="Proteomes" id="UP001497497">
    <property type="component" value="Unassembled WGS sequence"/>
</dbReference>
<evidence type="ECO:0000313" key="2">
    <source>
        <dbReference type="EMBL" id="CAL1535921.1"/>
    </source>
</evidence>
<gene>
    <name evidence="2" type="ORF">GSLYS_00009871001</name>
</gene>
<keyword evidence="1" id="KW-0677">Repeat</keyword>
<sequence length="219" mass="25400">MAEILQAMRTFALLRESDTNIEEGQQKEFLRGTFSIMEFDENSKDQLDALKAKFMKFRKEIGGLDTDEFMDAMKPLISKGISLNQILTTFHKMDPCDEEALTWNDFMNFAIEEHNKRMSMMATMDEMPFGPDVLQIKHSHREPIVRIAFMPTVDPISKHVDWSFGKYMVLSREGLMSVWSTKMKLQSYNNLVPKTFTDGGWYIEMACMYHNGFICIATT</sequence>
<proteinExistence type="predicted"/>
<keyword evidence="3" id="KW-1185">Reference proteome</keyword>
<name>A0AAV2HV07_LYMST</name>
<feature type="non-terminal residue" evidence="2">
    <location>
        <position position="219"/>
    </location>
</feature>